<evidence type="ECO:0000313" key="2">
    <source>
        <dbReference type="EMBL" id="GGH16961.1"/>
    </source>
</evidence>
<gene>
    <name evidence="2" type="ORF">GCM10008013_12080</name>
</gene>
<evidence type="ECO:0000313" key="3">
    <source>
        <dbReference type="Proteomes" id="UP000659344"/>
    </source>
</evidence>
<comment type="caution">
    <text evidence="2">The sequence shown here is derived from an EMBL/GenBank/DDBJ whole genome shotgun (WGS) entry which is preliminary data.</text>
</comment>
<protein>
    <recommendedName>
        <fullName evidence="1">Mg chelatase-related protein C-terminal domain-containing protein</fullName>
    </recommendedName>
</protein>
<reference evidence="3" key="1">
    <citation type="journal article" date="2019" name="Int. J. Syst. Evol. Microbiol.">
        <title>The Global Catalogue of Microorganisms (GCM) 10K type strain sequencing project: providing services to taxonomists for standard genome sequencing and annotation.</title>
        <authorList>
            <consortium name="The Broad Institute Genomics Platform"/>
            <consortium name="The Broad Institute Genome Sequencing Center for Infectious Disease"/>
            <person name="Wu L."/>
            <person name="Ma J."/>
        </authorList>
    </citation>
    <scope>NUCLEOTIDE SEQUENCE [LARGE SCALE GENOMIC DNA]</scope>
    <source>
        <strain evidence="3">CGMCC 1.12769</strain>
    </source>
</reference>
<evidence type="ECO:0000259" key="1">
    <source>
        <dbReference type="Pfam" id="PF13335"/>
    </source>
</evidence>
<sequence length="90" mass="10271">MRRYRGTPYSHNSELSGSALRKFSKLSNEAELLLKSSFETLGLSMRAFDRIIKLSRTIADLDGRELIAANHIAEAIQYRQLDRRGQELTS</sequence>
<dbReference type="InterPro" id="IPR025158">
    <property type="entry name" value="Mg_chelat-rel_C"/>
</dbReference>
<name>A0ABQ1YA19_9BACL</name>
<dbReference type="Pfam" id="PF13335">
    <property type="entry name" value="Mg_chelatase_C"/>
    <property type="match status" value="1"/>
</dbReference>
<dbReference type="Gene3D" id="3.40.50.300">
    <property type="entry name" value="P-loop containing nucleotide triphosphate hydrolases"/>
    <property type="match status" value="1"/>
</dbReference>
<feature type="domain" description="Mg chelatase-related protein C-terminal" evidence="1">
    <location>
        <begin position="3"/>
        <end position="79"/>
    </location>
</feature>
<accession>A0ABQ1YA19</accession>
<dbReference type="EMBL" id="BMFT01000001">
    <property type="protein sequence ID" value="GGH16961.1"/>
    <property type="molecule type" value="Genomic_DNA"/>
</dbReference>
<dbReference type="Proteomes" id="UP000659344">
    <property type="component" value="Unassembled WGS sequence"/>
</dbReference>
<dbReference type="InterPro" id="IPR027417">
    <property type="entry name" value="P-loop_NTPase"/>
</dbReference>
<proteinExistence type="predicted"/>
<organism evidence="2 3">
    <name type="scientific">Paenibacillus segetis</name>
    <dbReference type="NCBI Taxonomy" id="1325360"/>
    <lineage>
        <taxon>Bacteria</taxon>
        <taxon>Bacillati</taxon>
        <taxon>Bacillota</taxon>
        <taxon>Bacilli</taxon>
        <taxon>Bacillales</taxon>
        <taxon>Paenibacillaceae</taxon>
        <taxon>Paenibacillus</taxon>
    </lineage>
</organism>
<keyword evidence="3" id="KW-1185">Reference proteome</keyword>